<evidence type="ECO:0000256" key="5">
    <source>
        <dbReference type="ARBA" id="ARBA00022833"/>
    </source>
</evidence>
<organism evidence="8 9">
    <name type="scientific">Bionectria ochroleuca</name>
    <name type="common">Gliocladium roseum</name>
    <dbReference type="NCBI Taxonomy" id="29856"/>
    <lineage>
        <taxon>Eukaryota</taxon>
        <taxon>Fungi</taxon>
        <taxon>Dikarya</taxon>
        <taxon>Ascomycota</taxon>
        <taxon>Pezizomycotina</taxon>
        <taxon>Sordariomycetes</taxon>
        <taxon>Hypocreomycetidae</taxon>
        <taxon>Hypocreales</taxon>
        <taxon>Bionectriaceae</taxon>
        <taxon>Clonostachys</taxon>
    </lineage>
</organism>
<dbReference type="Gene3D" id="3.40.390.10">
    <property type="entry name" value="Collagenase (Catalytic Domain)"/>
    <property type="match status" value="1"/>
</dbReference>
<dbReference type="CDD" id="cd11375">
    <property type="entry name" value="Peptidase_M54"/>
    <property type="match status" value="1"/>
</dbReference>
<keyword evidence="5" id="KW-0862">Zinc</keyword>
<dbReference type="Proteomes" id="UP000766486">
    <property type="component" value="Unassembled WGS sequence"/>
</dbReference>
<dbReference type="SUPFAM" id="SSF55486">
    <property type="entry name" value="Metalloproteases ('zincins'), catalytic domain"/>
    <property type="match status" value="1"/>
</dbReference>
<feature type="region of interest" description="Disordered" evidence="7">
    <location>
        <begin position="186"/>
        <end position="210"/>
    </location>
</feature>
<dbReference type="PANTHER" id="PTHR15910">
    <property type="entry name" value="ARCHAEMETZINCIN"/>
    <property type="match status" value="1"/>
</dbReference>
<dbReference type="InterPro" id="IPR024079">
    <property type="entry name" value="MetalloPept_cat_dom_sf"/>
</dbReference>
<name>A0ABY6TX84_BIOOC</name>
<keyword evidence="4" id="KW-0378">Hydrolase</keyword>
<keyword evidence="2" id="KW-0645">Protease</keyword>
<dbReference type="PANTHER" id="PTHR15910:SF1">
    <property type="entry name" value="ARCHAEMETZINCIN-2"/>
    <property type="match status" value="1"/>
</dbReference>
<keyword evidence="3" id="KW-0479">Metal-binding</keyword>
<evidence type="ECO:0000313" key="8">
    <source>
        <dbReference type="EMBL" id="VUC23344.1"/>
    </source>
</evidence>
<evidence type="ECO:0000256" key="7">
    <source>
        <dbReference type="SAM" id="MobiDB-lite"/>
    </source>
</evidence>
<dbReference type="EMBL" id="CABFNS010000703">
    <property type="protein sequence ID" value="VUC23344.1"/>
    <property type="molecule type" value="Genomic_DNA"/>
</dbReference>
<dbReference type="InterPro" id="IPR012962">
    <property type="entry name" value="Pept_M54_archaemetzincn"/>
</dbReference>
<proteinExistence type="predicted"/>
<comment type="caution">
    <text evidence="8">The sequence shown here is derived from an EMBL/GenBank/DDBJ whole genome shotgun (WGS) entry which is preliminary data.</text>
</comment>
<evidence type="ECO:0000313" key="9">
    <source>
        <dbReference type="Proteomes" id="UP000766486"/>
    </source>
</evidence>
<evidence type="ECO:0000256" key="4">
    <source>
        <dbReference type="ARBA" id="ARBA00022801"/>
    </source>
</evidence>
<accession>A0ABY6TX84</accession>
<comment type="cofactor">
    <cofactor evidence="1">
        <name>Zn(2+)</name>
        <dbReference type="ChEBI" id="CHEBI:29105"/>
    </cofactor>
</comment>
<feature type="region of interest" description="Disordered" evidence="7">
    <location>
        <begin position="490"/>
        <end position="520"/>
    </location>
</feature>
<evidence type="ECO:0008006" key="10">
    <source>
        <dbReference type="Google" id="ProtNLM"/>
    </source>
</evidence>
<keyword evidence="6" id="KW-0482">Metalloprotease</keyword>
<feature type="compositionally biased region" description="Low complexity" evidence="7">
    <location>
        <begin position="186"/>
        <end position="199"/>
    </location>
</feature>
<gene>
    <name evidence="8" type="ORF">CLO192961_LOCUS114224</name>
</gene>
<dbReference type="Pfam" id="PF07998">
    <property type="entry name" value="Peptidase_M54"/>
    <property type="match status" value="1"/>
</dbReference>
<sequence>MPPPRRNASGCCAHDTLYVDCSPEAATVGFSRPVGQSRLEAATLTGRLTSTNADELATPAQVFNNPSVFPGPLVLPDDEIAQDPEDDDPQTFKEWFTYSRGPGRQITNRRKTLYVIPPPEETEEVQSLMKGWAEPQVPRGQKVPSLPSGQLAAPTVEDLCDYLRAFYHPMEIKVFRPQYLWRSWTGNGTSSGSSTTTRSSKSRKGQDAYLGLEPAAPTGELFGVRYRPSLDGIAKQQLNLSDITDAMLAHIPPDAYSIVMLTHHDLYEDDEDDFCCGRAWGSSRVAIVSSFRYHPSLDRYSGIDREHMWPASHCKAYVDRLCQTTEPPRKRVKKAKSPSVPTIPCSETSPLASAVQGASQHLVPRTTEDYSQLWMSRTARTMSHEIGHCMVLDHCSFFACVMQGTANIAEDVRQPPYLCPICLQKLSNLLAPLIGKPTTPDIQMQFIQGQHEALARFCRRWPKVGMFAGLAAWMAQRLELMQSHTALLETEAGEQQPSSDDAKAAPRKPPSSATGQPKSTALFAEWLDEGAN</sequence>
<reference evidence="8 9" key="1">
    <citation type="submission" date="2019-06" db="EMBL/GenBank/DDBJ databases">
        <authorList>
            <person name="Broberg M."/>
        </authorList>
    </citation>
    <scope>NUCLEOTIDE SEQUENCE [LARGE SCALE GENOMIC DNA]</scope>
</reference>
<evidence type="ECO:0000256" key="6">
    <source>
        <dbReference type="ARBA" id="ARBA00023049"/>
    </source>
</evidence>
<evidence type="ECO:0000256" key="2">
    <source>
        <dbReference type="ARBA" id="ARBA00022670"/>
    </source>
</evidence>
<evidence type="ECO:0000256" key="3">
    <source>
        <dbReference type="ARBA" id="ARBA00022723"/>
    </source>
</evidence>
<protein>
    <recommendedName>
        <fullName evidence="10">Archaemetzincin-2</fullName>
    </recommendedName>
</protein>
<keyword evidence="9" id="KW-1185">Reference proteome</keyword>
<evidence type="ECO:0000256" key="1">
    <source>
        <dbReference type="ARBA" id="ARBA00001947"/>
    </source>
</evidence>